<dbReference type="InterPro" id="IPR013749">
    <property type="entry name" value="PM/HMP-P_kinase-1"/>
</dbReference>
<dbReference type="GO" id="GO:0009228">
    <property type="term" value="P:thiamine biosynthetic process"/>
    <property type="evidence" value="ECO:0007669"/>
    <property type="project" value="TreeGrafter"/>
</dbReference>
<name>A0A239A770_9BACT</name>
<dbReference type="InterPro" id="IPR029056">
    <property type="entry name" value="Ribokinase-like"/>
</dbReference>
<gene>
    <name evidence="2" type="ORF">SAMN06265340_1163</name>
</gene>
<dbReference type="Pfam" id="PF08543">
    <property type="entry name" value="Phos_pyr_kin"/>
    <property type="match status" value="1"/>
</dbReference>
<dbReference type="SUPFAM" id="SSF53613">
    <property type="entry name" value="Ribokinase-like"/>
    <property type="match status" value="1"/>
</dbReference>
<dbReference type="AlphaFoldDB" id="A0A239A770"/>
<keyword evidence="3" id="KW-1185">Reference proteome</keyword>
<evidence type="ECO:0000259" key="1">
    <source>
        <dbReference type="Pfam" id="PF08543"/>
    </source>
</evidence>
<sequence>MVKKPTALLSIAGFDPTGGAGIIRDILTFKHFGYYGISVITANTSQNTKGVKSIIFEPCEIIKEQLTLLFEEFEIKGVKIGLPHKDYNFNVWLANFLKDKQIPIVFDPVIKPTAGRSFVENLNTITPLIETSTVITPNESEFNLLKNCIDTSKIPWTIIKGKKEKNSVSDLLLKSGKTIDRITHEKDTLEIHGTGCAFSSALLALMIKEKKTEIAFRKAVEFLSNFRKQATEGLKQRIYTE</sequence>
<dbReference type="PANTHER" id="PTHR20858:SF17">
    <property type="entry name" value="HYDROXYMETHYLPYRIMIDINE_PHOSPHOMETHYLPYRIMIDINE KINASE THI20-RELATED"/>
    <property type="match status" value="1"/>
</dbReference>
<dbReference type="GO" id="GO:0008972">
    <property type="term" value="F:phosphomethylpyrimidine kinase activity"/>
    <property type="evidence" value="ECO:0007669"/>
    <property type="project" value="TreeGrafter"/>
</dbReference>
<proteinExistence type="predicted"/>
<evidence type="ECO:0000313" key="3">
    <source>
        <dbReference type="Proteomes" id="UP000198405"/>
    </source>
</evidence>
<dbReference type="GO" id="GO:0005829">
    <property type="term" value="C:cytosol"/>
    <property type="evidence" value="ECO:0007669"/>
    <property type="project" value="TreeGrafter"/>
</dbReference>
<dbReference type="OrthoDB" id="9810880at2"/>
<dbReference type="EMBL" id="FZOB01000016">
    <property type="protein sequence ID" value="SNR91349.1"/>
    <property type="molecule type" value="Genomic_DNA"/>
</dbReference>
<evidence type="ECO:0000313" key="2">
    <source>
        <dbReference type="EMBL" id="SNR91349.1"/>
    </source>
</evidence>
<organism evidence="2 3">
    <name type="scientific">Desulfurobacterium atlanticum</name>
    <dbReference type="NCBI Taxonomy" id="240169"/>
    <lineage>
        <taxon>Bacteria</taxon>
        <taxon>Pseudomonadati</taxon>
        <taxon>Aquificota</taxon>
        <taxon>Aquificia</taxon>
        <taxon>Desulfurobacteriales</taxon>
        <taxon>Desulfurobacteriaceae</taxon>
        <taxon>Desulfurobacterium</taxon>
    </lineage>
</organism>
<dbReference type="RefSeq" id="WP_143341023.1">
    <property type="nucleotide sequence ID" value="NZ_FZOB01000016.1"/>
</dbReference>
<feature type="domain" description="Pyridoxamine kinase/Phosphomethylpyrimidine kinase" evidence="1">
    <location>
        <begin position="15"/>
        <end position="231"/>
    </location>
</feature>
<dbReference type="Proteomes" id="UP000198405">
    <property type="component" value="Unassembled WGS sequence"/>
</dbReference>
<keyword evidence="2" id="KW-0808">Transferase</keyword>
<reference evidence="3" key="1">
    <citation type="submission" date="2017-06" db="EMBL/GenBank/DDBJ databases">
        <authorList>
            <person name="Varghese N."/>
            <person name="Submissions S."/>
        </authorList>
    </citation>
    <scope>NUCLEOTIDE SEQUENCE [LARGE SCALE GENOMIC DNA]</scope>
    <source>
        <strain evidence="3">DSM 15668</strain>
    </source>
</reference>
<dbReference type="Gene3D" id="3.40.1190.20">
    <property type="match status" value="1"/>
</dbReference>
<dbReference type="GO" id="GO:0008902">
    <property type="term" value="F:hydroxymethylpyrimidine kinase activity"/>
    <property type="evidence" value="ECO:0007669"/>
    <property type="project" value="TreeGrafter"/>
</dbReference>
<accession>A0A239A770</accession>
<protein>
    <submittedName>
        <fullName evidence="2">Hydroxymethylpyrimidine/phosphomethylpyrimidine kinase</fullName>
    </submittedName>
</protein>
<dbReference type="PANTHER" id="PTHR20858">
    <property type="entry name" value="PHOSPHOMETHYLPYRIMIDINE KINASE"/>
    <property type="match status" value="1"/>
</dbReference>
<keyword evidence="2" id="KW-0418">Kinase</keyword>